<dbReference type="PANTHER" id="PTHR10625">
    <property type="entry name" value="HISTONE DEACETYLASE HDAC1-RELATED"/>
    <property type="match status" value="1"/>
</dbReference>
<dbReference type="Pfam" id="PF00850">
    <property type="entry name" value="Hist_deacetyl"/>
    <property type="match status" value="1"/>
</dbReference>
<evidence type="ECO:0000313" key="5">
    <source>
        <dbReference type="Proteomes" id="UP000266196"/>
    </source>
</evidence>
<feature type="domain" description="Histone deacetylase" evidence="1">
    <location>
        <begin position="40"/>
        <end position="329"/>
    </location>
</feature>
<dbReference type="AlphaFoldDB" id="A0A396ZPD5"/>
<dbReference type="Gene3D" id="3.40.800.20">
    <property type="entry name" value="Histone deacetylase domain"/>
    <property type="match status" value="1"/>
</dbReference>
<accession>A0A396ZPD5</accession>
<dbReference type="InterPro" id="IPR023801">
    <property type="entry name" value="His_deacetylse_dom"/>
</dbReference>
<dbReference type="GO" id="GO:0004407">
    <property type="term" value="F:histone deacetylase activity"/>
    <property type="evidence" value="ECO:0007669"/>
    <property type="project" value="TreeGrafter"/>
</dbReference>
<sequence length="375" mass="40668">MSSINDPHGRVGYVFEELFMWHAPWPGLSEHTQPFAPWESPETKRRFHGLLAATGLLDKLQIVRARRATQAELELNHGRAYIESIQEKSLLPNGGDAGDWAQFSQGAYEIACLSVGGVLALVDAVMDRHVTCGYALVRPPGHHALRDIGMGFCIFNNIAIAAHYLLQTYPSSVRKVAIVDYDVHHGNGTQASFEADNRVLFISIHQANNYPLDSGHIHEIGTGDGRGYTINIPLPPGSGTGAYNSAMGRVVLPALHEFAPDFILVSSGFDASYMDPLGNMMVSSECFGQMADALRTAASDICSGRLVFCHEGGYSDFYVPFCGAAVIEALLGLQGTVKDPLLYEARARGGQDLQPHQDAVLQQVLASSKLLESSK</sequence>
<dbReference type="EMBL" id="QUTE01010052">
    <property type="protein sequence ID" value="RHZ15580.1"/>
    <property type="molecule type" value="Genomic_DNA"/>
</dbReference>
<dbReference type="SUPFAM" id="SSF52768">
    <property type="entry name" value="Arginase/deacetylase"/>
    <property type="match status" value="1"/>
</dbReference>
<dbReference type="InterPro" id="IPR000286">
    <property type="entry name" value="HDACs"/>
</dbReference>
<dbReference type="InterPro" id="IPR037138">
    <property type="entry name" value="His_deacetylse_dom_sf"/>
</dbReference>
<dbReference type="EMBL" id="QUTF01020784">
    <property type="protein sequence ID" value="RHY95452.1"/>
    <property type="molecule type" value="Genomic_DNA"/>
</dbReference>
<gene>
    <name evidence="2" type="ORF">DYB25_001446</name>
    <name evidence="3" type="ORF">DYB26_010839</name>
    <name evidence="4" type="ORF">DYB31_006660</name>
</gene>
<dbReference type="VEuPathDB" id="FungiDB:H257_02456"/>
<dbReference type="Proteomes" id="UP000266196">
    <property type="component" value="Unassembled WGS sequence"/>
</dbReference>
<dbReference type="PANTHER" id="PTHR10625:SF31">
    <property type="entry name" value="HISTONE DEACETYLASE DOMAIN-CONTAINING PROTEIN"/>
    <property type="match status" value="1"/>
</dbReference>
<reference evidence="5 6" key="1">
    <citation type="submission" date="2018-08" db="EMBL/GenBank/DDBJ databases">
        <title>Aphanomyces genome sequencing and annotation.</title>
        <authorList>
            <person name="Minardi D."/>
            <person name="Oidtmann B."/>
            <person name="Van Der Giezen M."/>
            <person name="Studholme D.J."/>
        </authorList>
    </citation>
    <scope>NUCLEOTIDE SEQUENCE [LARGE SCALE GENOMIC DNA]</scope>
    <source>
        <strain evidence="4 5">197901</strain>
        <strain evidence="3 7">FDL457</strain>
        <strain evidence="2 6">Yx</strain>
    </source>
</reference>
<organism evidence="2 6">
    <name type="scientific">Aphanomyces astaci</name>
    <name type="common">Crayfish plague agent</name>
    <dbReference type="NCBI Taxonomy" id="112090"/>
    <lineage>
        <taxon>Eukaryota</taxon>
        <taxon>Sar</taxon>
        <taxon>Stramenopiles</taxon>
        <taxon>Oomycota</taxon>
        <taxon>Saprolegniomycetes</taxon>
        <taxon>Saprolegniales</taxon>
        <taxon>Verrucalvaceae</taxon>
        <taxon>Aphanomyces</taxon>
    </lineage>
</organism>
<evidence type="ECO:0000313" key="2">
    <source>
        <dbReference type="EMBL" id="RHX97011.1"/>
    </source>
</evidence>
<comment type="caution">
    <text evidence="2">The sequence shown here is derived from an EMBL/GenBank/DDBJ whole genome shotgun (WGS) entry which is preliminary data.</text>
</comment>
<protein>
    <recommendedName>
        <fullName evidence="1">Histone deacetylase domain-containing protein</fullName>
    </recommendedName>
</protein>
<dbReference type="EMBL" id="QUTA01012987">
    <property type="protein sequence ID" value="RHX97011.1"/>
    <property type="molecule type" value="Genomic_DNA"/>
</dbReference>
<name>A0A396ZPD5_APHAT</name>
<proteinExistence type="predicted"/>
<dbReference type="CDD" id="cd09996">
    <property type="entry name" value="HDAC_classII_1"/>
    <property type="match status" value="1"/>
</dbReference>
<evidence type="ECO:0000259" key="1">
    <source>
        <dbReference type="Pfam" id="PF00850"/>
    </source>
</evidence>
<evidence type="ECO:0000313" key="3">
    <source>
        <dbReference type="EMBL" id="RHY95452.1"/>
    </source>
</evidence>
<dbReference type="Proteomes" id="UP000286510">
    <property type="component" value="Unassembled WGS sequence"/>
</dbReference>
<dbReference type="GO" id="GO:0040029">
    <property type="term" value="P:epigenetic regulation of gene expression"/>
    <property type="evidence" value="ECO:0007669"/>
    <property type="project" value="TreeGrafter"/>
</dbReference>
<dbReference type="Proteomes" id="UP000266239">
    <property type="component" value="Unassembled WGS sequence"/>
</dbReference>
<dbReference type="InterPro" id="IPR023696">
    <property type="entry name" value="Ureohydrolase_dom_sf"/>
</dbReference>
<dbReference type="GO" id="GO:0005737">
    <property type="term" value="C:cytoplasm"/>
    <property type="evidence" value="ECO:0007669"/>
    <property type="project" value="TreeGrafter"/>
</dbReference>
<evidence type="ECO:0000313" key="6">
    <source>
        <dbReference type="Proteomes" id="UP000266239"/>
    </source>
</evidence>
<dbReference type="PRINTS" id="PR01270">
    <property type="entry name" value="HDASUPER"/>
</dbReference>
<dbReference type="GO" id="GO:0000118">
    <property type="term" value="C:histone deacetylase complex"/>
    <property type="evidence" value="ECO:0007669"/>
    <property type="project" value="TreeGrafter"/>
</dbReference>
<evidence type="ECO:0000313" key="7">
    <source>
        <dbReference type="Proteomes" id="UP000286510"/>
    </source>
</evidence>
<evidence type="ECO:0000313" key="4">
    <source>
        <dbReference type="EMBL" id="RHZ15580.1"/>
    </source>
</evidence>